<feature type="compositionally biased region" description="Gly residues" evidence="5">
    <location>
        <begin position="40"/>
        <end position="49"/>
    </location>
</feature>
<dbReference type="SUPFAM" id="SSF53850">
    <property type="entry name" value="Periplasmic binding protein-like II"/>
    <property type="match status" value="1"/>
</dbReference>
<dbReference type="InterPro" id="IPR018313">
    <property type="entry name" value="SBP_3_CS"/>
</dbReference>
<dbReference type="GO" id="GO:0005576">
    <property type="term" value="C:extracellular region"/>
    <property type="evidence" value="ECO:0007669"/>
    <property type="project" value="TreeGrafter"/>
</dbReference>
<feature type="domain" description="Solute-binding protein family 3/N-terminal" evidence="7">
    <location>
        <begin position="120"/>
        <end position="351"/>
    </location>
</feature>
<evidence type="ECO:0000256" key="2">
    <source>
        <dbReference type="ARBA" id="ARBA00022448"/>
    </source>
</evidence>
<dbReference type="Proteomes" id="UP001165378">
    <property type="component" value="Unassembled WGS sequence"/>
</dbReference>
<dbReference type="Pfam" id="PF00497">
    <property type="entry name" value="SBP_bac_3"/>
    <property type="match status" value="1"/>
</dbReference>
<feature type="compositionally biased region" description="Low complexity" evidence="5">
    <location>
        <begin position="50"/>
        <end position="84"/>
    </location>
</feature>
<evidence type="ECO:0000313" key="8">
    <source>
        <dbReference type="EMBL" id="MCF2526171.1"/>
    </source>
</evidence>
<sequence>MNPPRTRTRRGRRSRAARAARVPLAAVVAGALLAAVGCSGSGSDGGTGRPAGAPGASAAAQAGVPAAGRQAPAPAAVDPARPAADTCGNAELSLKPPSAVPTKDSWPKASWMEAIVQRGHIIVGVDQSSYPFGYLDPVSNSLKGFDIDLLRRVAKAVFGPDSGDERIRFRVLRNADRVPAVERGEVDIVAMTMTVNCDRRARVDFSDIYFLAGQRALVQLDPDLPEQAKQGLPGLAGFRVCAVNGSTSLGRIKDPKYNAKPVEGETWADCLVKLQKGETDAISTDDTILAGLQAQDPKFTAVVGERISREPYGMAISKEHPEFVRFVNAVLAETRRDGTWRKLYDTHIGTALGTGDAQPPAVTAWRDAS</sequence>
<evidence type="ECO:0000313" key="9">
    <source>
        <dbReference type="Proteomes" id="UP001165378"/>
    </source>
</evidence>
<dbReference type="Gene3D" id="3.40.190.10">
    <property type="entry name" value="Periplasmic binding protein-like II"/>
    <property type="match status" value="2"/>
</dbReference>
<dbReference type="CDD" id="cd13690">
    <property type="entry name" value="PBP2_GluB"/>
    <property type="match status" value="1"/>
</dbReference>
<proteinExistence type="inferred from homology"/>
<evidence type="ECO:0000256" key="6">
    <source>
        <dbReference type="SAM" id="SignalP"/>
    </source>
</evidence>
<reference evidence="8" key="1">
    <citation type="submission" date="2022-01" db="EMBL/GenBank/DDBJ databases">
        <title>Genome-Based Taxonomic Classification of the Phylum Actinobacteria.</title>
        <authorList>
            <person name="Gao Y."/>
        </authorList>
    </citation>
    <scope>NUCLEOTIDE SEQUENCE</scope>
    <source>
        <strain evidence="8">KLBMP 8922</strain>
    </source>
</reference>
<evidence type="ECO:0000256" key="5">
    <source>
        <dbReference type="SAM" id="MobiDB-lite"/>
    </source>
</evidence>
<keyword evidence="3 6" id="KW-0732">Signal</keyword>
<evidence type="ECO:0000256" key="4">
    <source>
        <dbReference type="RuleBase" id="RU003744"/>
    </source>
</evidence>
<feature type="region of interest" description="Disordered" evidence="5">
    <location>
        <begin position="40"/>
        <end position="84"/>
    </location>
</feature>
<feature type="compositionally biased region" description="Basic residues" evidence="5">
    <location>
        <begin position="1"/>
        <end position="18"/>
    </location>
</feature>
<feature type="region of interest" description="Disordered" evidence="5">
    <location>
        <begin position="1"/>
        <end position="20"/>
    </location>
</feature>
<organism evidence="8 9">
    <name type="scientific">Yinghuangia soli</name>
    <dbReference type="NCBI Taxonomy" id="2908204"/>
    <lineage>
        <taxon>Bacteria</taxon>
        <taxon>Bacillati</taxon>
        <taxon>Actinomycetota</taxon>
        <taxon>Actinomycetes</taxon>
        <taxon>Kitasatosporales</taxon>
        <taxon>Streptomycetaceae</taxon>
        <taxon>Yinghuangia</taxon>
    </lineage>
</organism>
<dbReference type="GO" id="GO:0006865">
    <property type="term" value="P:amino acid transport"/>
    <property type="evidence" value="ECO:0007669"/>
    <property type="project" value="TreeGrafter"/>
</dbReference>
<feature type="signal peptide" evidence="6">
    <location>
        <begin position="1"/>
        <end position="34"/>
    </location>
</feature>
<comment type="similarity">
    <text evidence="1 4">Belongs to the bacterial solute-binding protein 3 family.</text>
</comment>
<dbReference type="RefSeq" id="WP_235050225.1">
    <property type="nucleotide sequence ID" value="NZ_JAKFHA010000001.1"/>
</dbReference>
<dbReference type="GO" id="GO:0030288">
    <property type="term" value="C:outer membrane-bounded periplasmic space"/>
    <property type="evidence" value="ECO:0007669"/>
    <property type="project" value="TreeGrafter"/>
</dbReference>
<dbReference type="EMBL" id="JAKFHA010000001">
    <property type="protein sequence ID" value="MCF2526171.1"/>
    <property type="molecule type" value="Genomic_DNA"/>
</dbReference>
<comment type="caution">
    <text evidence="8">The sequence shown here is derived from an EMBL/GenBank/DDBJ whole genome shotgun (WGS) entry which is preliminary data.</text>
</comment>
<keyword evidence="9" id="KW-1185">Reference proteome</keyword>
<dbReference type="InterPro" id="IPR001638">
    <property type="entry name" value="Solute-binding_3/MltF_N"/>
</dbReference>
<dbReference type="PANTHER" id="PTHR30085">
    <property type="entry name" value="AMINO ACID ABC TRANSPORTER PERMEASE"/>
    <property type="match status" value="1"/>
</dbReference>
<evidence type="ECO:0000259" key="7">
    <source>
        <dbReference type="SMART" id="SM00062"/>
    </source>
</evidence>
<dbReference type="PROSITE" id="PS01039">
    <property type="entry name" value="SBP_BACTERIAL_3"/>
    <property type="match status" value="1"/>
</dbReference>
<name>A0AA41TYA2_9ACTN</name>
<gene>
    <name evidence="8" type="ORF">LZ495_02900</name>
</gene>
<dbReference type="SMART" id="SM00062">
    <property type="entry name" value="PBPb"/>
    <property type="match status" value="1"/>
</dbReference>
<evidence type="ECO:0000256" key="1">
    <source>
        <dbReference type="ARBA" id="ARBA00010333"/>
    </source>
</evidence>
<dbReference type="PANTHER" id="PTHR30085:SF6">
    <property type="entry name" value="ABC TRANSPORTER GLUTAMINE-BINDING PROTEIN GLNH"/>
    <property type="match status" value="1"/>
</dbReference>
<keyword evidence="2" id="KW-0813">Transport</keyword>
<dbReference type="AlphaFoldDB" id="A0AA41TYA2"/>
<evidence type="ECO:0000256" key="3">
    <source>
        <dbReference type="ARBA" id="ARBA00022729"/>
    </source>
</evidence>
<protein>
    <submittedName>
        <fullName evidence="8">Glutamate ABC transporter substrate-binding protein</fullName>
    </submittedName>
</protein>
<dbReference type="InterPro" id="IPR051455">
    <property type="entry name" value="Bact_solute-bind_prot3"/>
</dbReference>
<feature type="chain" id="PRO_5041449150" evidence="6">
    <location>
        <begin position="35"/>
        <end position="369"/>
    </location>
</feature>
<accession>A0AA41TYA2</accession>